<dbReference type="InParanoid" id="A0A663F6K2"/>
<dbReference type="Proteomes" id="UP000472275">
    <property type="component" value="Chromosome 24"/>
</dbReference>
<evidence type="ECO:0000313" key="3">
    <source>
        <dbReference type="Proteomes" id="UP000472275"/>
    </source>
</evidence>
<name>A0A663F6K2_AQUCH</name>
<organism evidence="2 3">
    <name type="scientific">Aquila chrysaetos chrysaetos</name>
    <dbReference type="NCBI Taxonomy" id="223781"/>
    <lineage>
        <taxon>Eukaryota</taxon>
        <taxon>Metazoa</taxon>
        <taxon>Chordata</taxon>
        <taxon>Craniata</taxon>
        <taxon>Vertebrata</taxon>
        <taxon>Euteleostomi</taxon>
        <taxon>Archelosauria</taxon>
        <taxon>Archosauria</taxon>
        <taxon>Dinosauria</taxon>
        <taxon>Saurischia</taxon>
        <taxon>Theropoda</taxon>
        <taxon>Coelurosauria</taxon>
        <taxon>Aves</taxon>
        <taxon>Neognathae</taxon>
        <taxon>Neoaves</taxon>
        <taxon>Telluraves</taxon>
        <taxon>Accipitrimorphae</taxon>
        <taxon>Accipitriformes</taxon>
        <taxon>Accipitridae</taxon>
        <taxon>Accipitrinae</taxon>
        <taxon>Aquila</taxon>
    </lineage>
</organism>
<evidence type="ECO:0000256" key="1">
    <source>
        <dbReference type="SAM" id="MobiDB-lite"/>
    </source>
</evidence>
<feature type="region of interest" description="Disordered" evidence="1">
    <location>
        <begin position="107"/>
        <end position="192"/>
    </location>
</feature>
<dbReference type="AlphaFoldDB" id="A0A663F6K2"/>
<dbReference type="Ensembl" id="ENSACCT00020020939.1">
    <property type="protein sequence ID" value="ENSACCP00020020067.1"/>
    <property type="gene ID" value="ENSACCG00020013797.1"/>
</dbReference>
<feature type="compositionally biased region" description="Low complexity" evidence="1">
    <location>
        <begin position="138"/>
        <end position="149"/>
    </location>
</feature>
<protein>
    <submittedName>
        <fullName evidence="2">Uncharacterized protein</fullName>
    </submittedName>
</protein>
<reference evidence="2" key="2">
    <citation type="submission" date="2025-09" db="UniProtKB">
        <authorList>
            <consortium name="Ensembl"/>
        </authorList>
    </citation>
    <scope>IDENTIFICATION</scope>
</reference>
<proteinExistence type="predicted"/>
<feature type="compositionally biased region" description="Pro residues" evidence="1">
    <location>
        <begin position="114"/>
        <end position="129"/>
    </location>
</feature>
<dbReference type="GeneTree" id="ENSGT00990000203858"/>
<sequence>VGEAEVQNLVIVLLQSLHFHARDGVVEPLELRTWVPGHLPGDAVVAVEELLPEELVPGHGVPLPAHQPRREYVYVVQVEEDLVEDAVGEEGTAARVHRVILPPPFPCPAASSPPDLPLQPVPQPEPPGATPCHSGGHRTSAQSPSAARRAAPRGRRRGRSLGRDPQTGQLPSSRPPGSCSHIHPQPEGWCSRSRSWVWHSRPAAALGTAPSQGWG</sequence>
<evidence type="ECO:0000313" key="2">
    <source>
        <dbReference type="Ensembl" id="ENSACCP00020020067.1"/>
    </source>
</evidence>
<reference evidence="2" key="1">
    <citation type="submission" date="2025-08" db="UniProtKB">
        <authorList>
            <consortium name="Ensembl"/>
        </authorList>
    </citation>
    <scope>IDENTIFICATION</scope>
</reference>
<feature type="compositionally biased region" description="Basic residues" evidence="1">
    <location>
        <begin position="150"/>
        <end position="160"/>
    </location>
</feature>
<keyword evidence="3" id="KW-1185">Reference proteome</keyword>
<accession>A0A663F6K2</accession>